<organism evidence="1 2">
    <name type="scientific">Youngiibacter multivorans</name>
    <dbReference type="NCBI Taxonomy" id="937251"/>
    <lineage>
        <taxon>Bacteria</taxon>
        <taxon>Bacillati</taxon>
        <taxon>Bacillota</taxon>
        <taxon>Clostridia</taxon>
        <taxon>Eubacteriales</taxon>
        <taxon>Clostridiaceae</taxon>
        <taxon>Youngiibacter</taxon>
    </lineage>
</organism>
<accession>A0ABS4G7Y1</accession>
<evidence type="ECO:0000313" key="1">
    <source>
        <dbReference type="EMBL" id="MBP1920639.1"/>
    </source>
</evidence>
<keyword evidence="2" id="KW-1185">Reference proteome</keyword>
<proteinExistence type="predicted"/>
<gene>
    <name evidence="1" type="ORF">J2Z34_003154</name>
</gene>
<sequence length="100" mass="12025">MFYNDYTRKEGVIRMQTNLLEVETLAYSKPGEPPRPVTFRFMINDEYMKGSIKKIRDKKTEKLAGNIMYTYLCDAVVEDRPTTVKMKYERDTMKWYLYNL</sequence>
<protein>
    <submittedName>
        <fullName evidence="1">Uncharacterized protein</fullName>
    </submittedName>
</protein>
<evidence type="ECO:0000313" key="2">
    <source>
        <dbReference type="Proteomes" id="UP001519271"/>
    </source>
</evidence>
<dbReference type="EMBL" id="JAGGKC010000035">
    <property type="protein sequence ID" value="MBP1920639.1"/>
    <property type="molecule type" value="Genomic_DNA"/>
</dbReference>
<name>A0ABS4G7Y1_9CLOT</name>
<dbReference type="RefSeq" id="WP_209460803.1">
    <property type="nucleotide sequence ID" value="NZ_JAGGKC010000035.1"/>
</dbReference>
<reference evidence="1 2" key="1">
    <citation type="submission" date="2021-03" db="EMBL/GenBank/DDBJ databases">
        <title>Genomic Encyclopedia of Type Strains, Phase IV (KMG-IV): sequencing the most valuable type-strain genomes for metagenomic binning, comparative biology and taxonomic classification.</title>
        <authorList>
            <person name="Goeker M."/>
        </authorList>
    </citation>
    <scope>NUCLEOTIDE SEQUENCE [LARGE SCALE GENOMIC DNA]</scope>
    <source>
        <strain evidence="1 2">DSM 6139</strain>
    </source>
</reference>
<comment type="caution">
    <text evidence="1">The sequence shown here is derived from an EMBL/GenBank/DDBJ whole genome shotgun (WGS) entry which is preliminary data.</text>
</comment>
<dbReference type="Proteomes" id="UP001519271">
    <property type="component" value="Unassembled WGS sequence"/>
</dbReference>